<reference evidence="2 3" key="1">
    <citation type="journal article" date="2014" name="Genome Biol. Evol.">
        <title>Molecular evolution of the substrate utilization strategies and putative virulence factors in mosquito-associated Spiroplasma species.</title>
        <authorList>
            <person name="Chang T.H."/>
            <person name="Lo W.S."/>
            <person name="Ku C."/>
            <person name="Chen L.L."/>
            <person name="Kuo C.H."/>
        </authorList>
    </citation>
    <scope>NUCLEOTIDE SEQUENCE [LARGE SCALE GENOMIC DNA]</scope>
    <source>
        <strain evidence="2">AES-1</strain>
    </source>
</reference>
<dbReference type="SUPFAM" id="SSF53474">
    <property type="entry name" value="alpha/beta-Hydrolases"/>
    <property type="match status" value="1"/>
</dbReference>
<dbReference type="InterPro" id="IPR052920">
    <property type="entry name" value="DNA-binding_regulatory"/>
</dbReference>
<keyword evidence="3" id="KW-1185">Reference proteome</keyword>
<dbReference type="OrthoDB" id="384284at2"/>
<gene>
    <name evidence="2" type="ORF">SCULI_v1c07740</name>
</gene>
<dbReference type="Proteomes" id="UP000019267">
    <property type="component" value="Chromosome"/>
</dbReference>
<dbReference type="PANTHER" id="PTHR43358">
    <property type="entry name" value="ALPHA/BETA-HYDROLASE"/>
    <property type="match status" value="1"/>
</dbReference>
<dbReference type="Pfam" id="PF05705">
    <property type="entry name" value="DUF829"/>
    <property type="match status" value="1"/>
</dbReference>
<feature type="domain" description="AB hydrolase-1" evidence="1">
    <location>
        <begin position="79"/>
        <end position="200"/>
    </location>
</feature>
<name>W6A892_9MOLU</name>
<dbReference type="RefSeq" id="WP_025363344.1">
    <property type="nucleotide sequence ID" value="NZ_CP006681.1"/>
</dbReference>
<dbReference type="InterPro" id="IPR008547">
    <property type="entry name" value="DUF829_TMEM53"/>
</dbReference>
<dbReference type="HOGENOM" id="CLU_062412_0_0_14"/>
<protein>
    <recommendedName>
        <fullName evidence="1">AB hydrolase-1 domain-containing protein</fullName>
    </recommendedName>
</protein>
<evidence type="ECO:0000313" key="2">
    <source>
        <dbReference type="EMBL" id="AHI53115.1"/>
    </source>
</evidence>
<dbReference type="EMBL" id="CP006681">
    <property type="protein sequence ID" value="AHI53115.1"/>
    <property type="molecule type" value="Genomic_DNA"/>
</dbReference>
<dbReference type="Gene3D" id="3.40.50.1820">
    <property type="entry name" value="alpha/beta hydrolase"/>
    <property type="match status" value="1"/>
</dbReference>
<dbReference type="InterPro" id="IPR000073">
    <property type="entry name" value="AB_hydrolase_1"/>
</dbReference>
<dbReference type="Pfam" id="PF00561">
    <property type="entry name" value="Abhydrolase_1"/>
    <property type="match status" value="1"/>
</dbReference>
<dbReference type="STRING" id="1276246.SCULI_v1c07740"/>
<organism evidence="2 3">
    <name type="scientific">Spiroplasma culicicola AES-1</name>
    <dbReference type="NCBI Taxonomy" id="1276246"/>
    <lineage>
        <taxon>Bacteria</taxon>
        <taxon>Bacillati</taxon>
        <taxon>Mycoplasmatota</taxon>
        <taxon>Mollicutes</taxon>
        <taxon>Entomoplasmatales</taxon>
        <taxon>Spiroplasmataceae</taxon>
        <taxon>Spiroplasma</taxon>
    </lineage>
</organism>
<dbReference type="AlphaFoldDB" id="W6A892"/>
<proteinExistence type="predicted"/>
<evidence type="ECO:0000259" key="1">
    <source>
        <dbReference type="Pfam" id="PF00561"/>
    </source>
</evidence>
<dbReference type="eggNOG" id="COG1073">
    <property type="taxonomic scope" value="Bacteria"/>
</dbReference>
<dbReference type="KEGG" id="scq:SCULI_v1c07740"/>
<dbReference type="PANTHER" id="PTHR43358:SF4">
    <property type="entry name" value="ALPHA_BETA HYDROLASE FOLD-1 DOMAIN-CONTAINING PROTEIN"/>
    <property type="match status" value="1"/>
</dbReference>
<evidence type="ECO:0000313" key="3">
    <source>
        <dbReference type="Proteomes" id="UP000019267"/>
    </source>
</evidence>
<sequence length="305" mass="35262">MNEKIMKGLIKVINSTNIDSKFLYARYKIEQILNLFTESLLTLTNNKKIICNQTSQWQNGEINGLKYIYHLNNKKTNKWIISLHGYRSSKESSALSAWMFDDLGYNILAFDFLNHGQSREGIVTLGVNELESLKTIVEEVINKFNPDQIGLIGFSMGAHTLNLFALTESKYKDKISFAISDSTYFDVHDVFAILLEANVPYLKVGFKKIVSNLIIQYKKDYNIDIDRYDINNLIEQKTSTFPILYIHSKKDLVTSYKDSQKFFDLRKTISSNDDILIFETGAHVQTQIEHTEEYLDKVKSFINDK</sequence>
<dbReference type="InterPro" id="IPR029058">
    <property type="entry name" value="AB_hydrolase_fold"/>
</dbReference>
<accession>W6A892</accession>
<dbReference type="PATRIC" id="fig|1276246.3.peg.772"/>